<dbReference type="PANTHER" id="PTHR35005:SF1">
    <property type="entry name" value="2-AMINO-5-FORMYLAMINO-6-RIBOSYLAMINOPYRIMIDIN-4(3H)-ONE 5'-MONOPHOSPHATE DEFORMYLASE"/>
    <property type="match status" value="1"/>
</dbReference>
<dbReference type="SUPFAM" id="SSF102215">
    <property type="entry name" value="Creatininase"/>
    <property type="match status" value="1"/>
</dbReference>
<evidence type="ECO:0000256" key="5">
    <source>
        <dbReference type="ARBA" id="ARBA00024029"/>
    </source>
</evidence>
<dbReference type="GO" id="GO:0016811">
    <property type="term" value="F:hydrolase activity, acting on carbon-nitrogen (but not peptide) bonds, in linear amides"/>
    <property type="evidence" value="ECO:0007669"/>
    <property type="project" value="TreeGrafter"/>
</dbReference>
<dbReference type="AlphaFoldDB" id="A0A1M7BFI3"/>
<dbReference type="Pfam" id="PF02633">
    <property type="entry name" value="Creatininase"/>
    <property type="match status" value="1"/>
</dbReference>
<dbReference type="Proteomes" id="UP000184386">
    <property type="component" value="Unassembled WGS sequence"/>
</dbReference>
<reference evidence="6 7" key="1">
    <citation type="submission" date="2016-11" db="EMBL/GenBank/DDBJ databases">
        <authorList>
            <person name="Jaros S."/>
            <person name="Januszkiewicz K."/>
            <person name="Wedrychowicz H."/>
        </authorList>
    </citation>
    <scope>NUCLEOTIDE SEQUENCE [LARGE SCALE GENOMIC DNA]</scope>
    <source>
        <strain evidence="6 7">DSM 15929</strain>
    </source>
</reference>
<evidence type="ECO:0000313" key="7">
    <source>
        <dbReference type="Proteomes" id="UP000184386"/>
    </source>
</evidence>
<gene>
    <name evidence="6" type="ORF">SAMN02745136_05119</name>
</gene>
<keyword evidence="3 6" id="KW-0378">Hydrolase</keyword>
<dbReference type="Gene3D" id="3.40.50.10310">
    <property type="entry name" value="Creatininase"/>
    <property type="match status" value="1"/>
</dbReference>
<evidence type="ECO:0000256" key="1">
    <source>
        <dbReference type="ARBA" id="ARBA00001947"/>
    </source>
</evidence>
<dbReference type="RefSeq" id="WP_073280028.1">
    <property type="nucleotide sequence ID" value="NZ_FRAC01000036.1"/>
</dbReference>
<organism evidence="6 7">
    <name type="scientific">Anaerocolumna jejuensis DSM 15929</name>
    <dbReference type="NCBI Taxonomy" id="1121322"/>
    <lineage>
        <taxon>Bacteria</taxon>
        <taxon>Bacillati</taxon>
        <taxon>Bacillota</taxon>
        <taxon>Clostridia</taxon>
        <taxon>Lachnospirales</taxon>
        <taxon>Lachnospiraceae</taxon>
        <taxon>Anaerocolumna</taxon>
    </lineage>
</organism>
<comment type="cofactor">
    <cofactor evidence="1">
        <name>Zn(2+)</name>
        <dbReference type="ChEBI" id="CHEBI:29105"/>
    </cofactor>
</comment>
<keyword evidence="4" id="KW-0862">Zinc</keyword>
<proteinExistence type="inferred from homology"/>
<evidence type="ECO:0000256" key="2">
    <source>
        <dbReference type="ARBA" id="ARBA00022723"/>
    </source>
</evidence>
<protein>
    <submittedName>
        <fullName evidence="6">Creatinine amidohydrolase</fullName>
    </submittedName>
</protein>
<dbReference type="GO" id="GO:0046872">
    <property type="term" value="F:metal ion binding"/>
    <property type="evidence" value="ECO:0007669"/>
    <property type="project" value="UniProtKB-KW"/>
</dbReference>
<comment type="similarity">
    <text evidence="5">Belongs to the creatininase superfamily.</text>
</comment>
<evidence type="ECO:0000256" key="3">
    <source>
        <dbReference type="ARBA" id="ARBA00022801"/>
    </source>
</evidence>
<evidence type="ECO:0000313" key="6">
    <source>
        <dbReference type="EMBL" id="SHL53684.1"/>
    </source>
</evidence>
<evidence type="ECO:0000256" key="4">
    <source>
        <dbReference type="ARBA" id="ARBA00022833"/>
    </source>
</evidence>
<keyword evidence="2" id="KW-0479">Metal-binding</keyword>
<keyword evidence="7" id="KW-1185">Reference proteome</keyword>
<dbReference type="PANTHER" id="PTHR35005">
    <property type="entry name" value="3-DEHYDRO-SCYLLO-INOSOSE HYDROLASE"/>
    <property type="match status" value="1"/>
</dbReference>
<dbReference type="EMBL" id="FRAC01000036">
    <property type="protein sequence ID" value="SHL53684.1"/>
    <property type="molecule type" value="Genomic_DNA"/>
</dbReference>
<dbReference type="InterPro" id="IPR024087">
    <property type="entry name" value="Creatininase-like_sf"/>
</dbReference>
<accession>A0A1M7BFI3</accession>
<name>A0A1M7BFI3_9FIRM</name>
<dbReference type="GO" id="GO:0009231">
    <property type="term" value="P:riboflavin biosynthetic process"/>
    <property type="evidence" value="ECO:0007669"/>
    <property type="project" value="TreeGrafter"/>
</dbReference>
<dbReference type="STRING" id="1121322.SAMN02745136_05119"/>
<dbReference type="OrthoDB" id="9801445at2"/>
<dbReference type="InterPro" id="IPR003785">
    <property type="entry name" value="Creatininase/forma_Hydrolase"/>
</dbReference>
<sequence length="275" mass="31293">MSYSIFEQTMVDMTYSEIEEVITKEGCVLLPVSVVEEHGPHLCTGTDIYLTQTICKKVSLRLKELGLETVIAPPFYWGVNSITNGFTGSFEIKPETMITLLLEILGNLKKWGFKKIVLFNFHGDFVHIKTIIEAVCKAYTEQKIGVYFINDTNLFTQLGFIENQPYLIKVMMKTDTKTIDSKYIDIHAGAIETSWMLHRFKELVNIPLLHTLGPSHTTQRDLRQWTQGGEGAKKITPLGYCGNPADVDLENIKIIEKNTIEAYSQTIFDFLNKIK</sequence>